<dbReference type="InterPro" id="IPR011009">
    <property type="entry name" value="Kinase-like_dom_sf"/>
</dbReference>
<dbReference type="FunFam" id="1.10.510.10:FF:000571">
    <property type="entry name" value="Maternal embryonic leucine zipper kinase"/>
    <property type="match status" value="1"/>
</dbReference>
<reference evidence="10" key="1">
    <citation type="journal article" date="2019" name="Nat. Commun.">
        <title>Expansion of phycobilisome linker gene families in mesophilic red algae.</title>
        <authorList>
            <person name="Lee J."/>
            <person name="Kim D."/>
            <person name="Bhattacharya D."/>
            <person name="Yoon H.S."/>
        </authorList>
    </citation>
    <scope>NUCLEOTIDE SEQUENCE [LARGE SCALE GENOMIC DNA]</scope>
    <source>
        <strain evidence="10">CCMP 1328</strain>
    </source>
</reference>
<dbReference type="InterPro" id="IPR017441">
    <property type="entry name" value="Protein_kinase_ATP_BS"/>
</dbReference>
<evidence type="ECO:0000256" key="4">
    <source>
        <dbReference type="ARBA" id="ARBA00022777"/>
    </source>
</evidence>
<evidence type="ECO:0000259" key="8">
    <source>
        <dbReference type="PROSITE" id="PS50011"/>
    </source>
</evidence>
<dbReference type="InterPro" id="IPR000719">
    <property type="entry name" value="Prot_kinase_dom"/>
</dbReference>
<keyword evidence="4 9" id="KW-0418">Kinase</keyword>
<feature type="domain" description="Protein kinase" evidence="8">
    <location>
        <begin position="106"/>
        <end position="366"/>
    </location>
</feature>
<dbReference type="PROSITE" id="PS50011">
    <property type="entry name" value="PROTEIN_KINASE_DOM"/>
    <property type="match status" value="1"/>
</dbReference>
<evidence type="ECO:0000313" key="10">
    <source>
        <dbReference type="Proteomes" id="UP000324585"/>
    </source>
</evidence>
<dbReference type="Gene3D" id="1.10.510.10">
    <property type="entry name" value="Transferase(Phosphotransferase) domain 1"/>
    <property type="match status" value="1"/>
</dbReference>
<keyword evidence="10" id="KW-1185">Reference proteome</keyword>
<gene>
    <name evidence="9" type="ORF">FVE85_2525</name>
</gene>
<keyword evidence="5 6" id="KW-0067">ATP-binding</keyword>
<protein>
    <submittedName>
        <fullName evidence="9">Calcium-dependent protein kinase 12</fullName>
    </submittedName>
</protein>
<feature type="compositionally biased region" description="Polar residues" evidence="7">
    <location>
        <begin position="413"/>
        <end position="430"/>
    </location>
</feature>
<dbReference type="PROSITE" id="PS00107">
    <property type="entry name" value="PROTEIN_KINASE_ATP"/>
    <property type="match status" value="1"/>
</dbReference>
<dbReference type="InterPro" id="IPR008271">
    <property type="entry name" value="Ser/Thr_kinase_AS"/>
</dbReference>
<dbReference type="InterPro" id="IPR050205">
    <property type="entry name" value="CDPK_Ser/Thr_kinases"/>
</dbReference>
<proteinExistence type="predicted"/>
<keyword evidence="3 6" id="KW-0547">Nucleotide-binding</keyword>
<sequence>MGDEPCEYQILEGTLKVVQGGAGRKLERYVALHGSLMVVSKTPASKKVDREFVVGNVRAGGKPLELVVTSVGKEFSCTLHCDNSNEHNQWFSALDVAKDRHFEKHFSQGMVIGEGTFATVKMCYRASDKQVFAVKLVSKQRADAEEIKLIRREVSCHQRVSGHPNVVQMVDVFEDKEYLYVVLEYMMKDLFDMQTDKGTFNERETMQIMHDLLTSLKFCHERLVVHRDVKPENLFCTRERWPARIKLADFGLGRFFDEGTDWGNMSSFVGTNEYAAPEVIRQKPYGCGCDVWSAGVIMFELLTGRKPFAGATEAELLKNVCEAPVDMQDRKIVNLSNSGKSLLLGLLHKNQFKRLSALGALNHEWFSEEVALPALDMVRRTNPLSRLRSVAFAVQFANYISSFKATDPFLSPTSLDEGSRSPQVASQRWNGKSPLDSSSGARRSASPRKIKSRLSDDSVLSGGSHAVTKGVSDVSVDDDASRVSSSAKKKSGEKLPKKVLSSLHSLMASAGKGSGKLDRQKSKKRQVQRLPSLRNFNVDSDD</sequence>
<dbReference type="GO" id="GO:0005524">
    <property type="term" value="F:ATP binding"/>
    <property type="evidence" value="ECO:0007669"/>
    <property type="project" value="UniProtKB-UniRule"/>
</dbReference>
<dbReference type="AlphaFoldDB" id="A0A5J4YKU2"/>
<dbReference type="GO" id="GO:0004674">
    <property type="term" value="F:protein serine/threonine kinase activity"/>
    <property type="evidence" value="ECO:0007669"/>
    <property type="project" value="UniProtKB-KW"/>
</dbReference>
<comment type="caution">
    <text evidence="9">The sequence shown here is derived from an EMBL/GenBank/DDBJ whole genome shotgun (WGS) entry which is preliminary data.</text>
</comment>
<feature type="binding site" evidence="6">
    <location>
        <position position="135"/>
    </location>
    <ligand>
        <name>ATP</name>
        <dbReference type="ChEBI" id="CHEBI:30616"/>
    </ligand>
</feature>
<dbReference type="SUPFAM" id="SSF50729">
    <property type="entry name" value="PH domain-like"/>
    <property type="match status" value="1"/>
</dbReference>
<evidence type="ECO:0000256" key="3">
    <source>
        <dbReference type="ARBA" id="ARBA00022741"/>
    </source>
</evidence>
<organism evidence="9 10">
    <name type="scientific">Porphyridium purpureum</name>
    <name type="common">Red alga</name>
    <name type="synonym">Porphyridium cruentum</name>
    <dbReference type="NCBI Taxonomy" id="35688"/>
    <lineage>
        <taxon>Eukaryota</taxon>
        <taxon>Rhodophyta</taxon>
        <taxon>Bangiophyceae</taxon>
        <taxon>Porphyridiales</taxon>
        <taxon>Porphyridiaceae</taxon>
        <taxon>Porphyridium</taxon>
    </lineage>
</organism>
<dbReference type="Proteomes" id="UP000324585">
    <property type="component" value="Unassembled WGS sequence"/>
</dbReference>
<keyword evidence="1" id="KW-0723">Serine/threonine-protein kinase</keyword>
<evidence type="ECO:0000256" key="5">
    <source>
        <dbReference type="ARBA" id="ARBA00022840"/>
    </source>
</evidence>
<evidence type="ECO:0000256" key="2">
    <source>
        <dbReference type="ARBA" id="ARBA00022679"/>
    </source>
</evidence>
<dbReference type="Pfam" id="PF00069">
    <property type="entry name" value="Pkinase"/>
    <property type="match status" value="1"/>
</dbReference>
<evidence type="ECO:0000256" key="6">
    <source>
        <dbReference type="PROSITE-ProRule" id="PRU10141"/>
    </source>
</evidence>
<dbReference type="OrthoDB" id="541276at2759"/>
<keyword evidence="2" id="KW-0808">Transferase</keyword>
<name>A0A5J4YKU2_PORPP</name>
<evidence type="ECO:0000256" key="1">
    <source>
        <dbReference type="ARBA" id="ARBA00022527"/>
    </source>
</evidence>
<evidence type="ECO:0000313" key="9">
    <source>
        <dbReference type="EMBL" id="KAA8491510.1"/>
    </source>
</evidence>
<feature type="region of interest" description="Disordered" evidence="7">
    <location>
        <begin position="413"/>
        <end position="542"/>
    </location>
</feature>
<accession>A0A5J4YKU2</accession>
<evidence type="ECO:0000256" key="7">
    <source>
        <dbReference type="SAM" id="MobiDB-lite"/>
    </source>
</evidence>
<dbReference type="Gene3D" id="3.30.200.20">
    <property type="entry name" value="Phosphorylase Kinase, domain 1"/>
    <property type="match status" value="1"/>
</dbReference>
<dbReference type="CDD" id="cd05117">
    <property type="entry name" value="STKc_CAMK"/>
    <property type="match status" value="1"/>
</dbReference>
<dbReference type="EMBL" id="VRMN01000013">
    <property type="protein sequence ID" value="KAA8491510.1"/>
    <property type="molecule type" value="Genomic_DNA"/>
</dbReference>
<dbReference type="PANTHER" id="PTHR24349">
    <property type="entry name" value="SERINE/THREONINE-PROTEIN KINASE"/>
    <property type="match status" value="1"/>
</dbReference>
<dbReference type="PROSITE" id="PS00108">
    <property type="entry name" value="PROTEIN_KINASE_ST"/>
    <property type="match status" value="1"/>
</dbReference>
<dbReference type="SMART" id="SM00220">
    <property type="entry name" value="S_TKc"/>
    <property type="match status" value="1"/>
</dbReference>
<dbReference type="SUPFAM" id="SSF56112">
    <property type="entry name" value="Protein kinase-like (PK-like)"/>
    <property type="match status" value="1"/>
</dbReference>